<dbReference type="OrthoDB" id="10280111at2759"/>
<sequence length="152" mass="17138">MLTILSFLGPAVHSQLMKYGIFDPKRHKETYTDTYDLFGFKLDSSTSRLQNSLPHSIQDAFNGSTLDSTSSETSKERYNGIKSILSSTKDTEDINVLEKKVSFASDICIVHEFEHDKNERVLSMSTIASMGSELIPDQYLMFPELNDNNNVS</sequence>
<reference evidence="1" key="1">
    <citation type="submission" date="2018-11" db="EMBL/GenBank/DDBJ databases">
        <authorList>
            <person name="Alioto T."/>
            <person name="Alioto T."/>
        </authorList>
    </citation>
    <scope>NUCLEOTIDE SEQUENCE</scope>
</reference>
<accession>A0A8B6FTR4</accession>
<gene>
    <name evidence="1" type="ORF">MGAL_10B060043</name>
</gene>
<keyword evidence="2" id="KW-1185">Reference proteome</keyword>
<dbReference type="Proteomes" id="UP000596742">
    <property type="component" value="Unassembled WGS sequence"/>
</dbReference>
<protein>
    <submittedName>
        <fullName evidence="1">Uncharacterized protein</fullName>
    </submittedName>
</protein>
<comment type="caution">
    <text evidence="1">The sequence shown here is derived from an EMBL/GenBank/DDBJ whole genome shotgun (WGS) entry which is preliminary data.</text>
</comment>
<organism evidence="1 2">
    <name type="scientific">Mytilus galloprovincialis</name>
    <name type="common">Mediterranean mussel</name>
    <dbReference type="NCBI Taxonomy" id="29158"/>
    <lineage>
        <taxon>Eukaryota</taxon>
        <taxon>Metazoa</taxon>
        <taxon>Spiralia</taxon>
        <taxon>Lophotrochozoa</taxon>
        <taxon>Mollusca</taxon>
        <taxon>Bivalvia</taxon>
        <taxon>Autobranchia</taxon>
        <taxon>Pteriomorphia</taxon>
        <taxon>Mytilida</taxon>
        <taxon>Mytiloidea</taxon>
        <taxon>Mytilidae</taxon>
        <taxon>Mytilinae</taxon>
        <taxon>Mytilus</taxon>
    </lineage>
</organism>
<dbReference type="EMBL" id="UYJE01007419">
    <property type="protein sequence ID" value="VDI54566.1"/>
    <property type="molecule type" value="Genomic_DNA"/>
</dbReference>
<evidence type="ECO:0000313" key="2">
    <source>
        <dbReference type="Proteomes" id="UP000596742"/>
    </source>
</evidence>
<dbReference type="AlphaFoldDB" id="A0A8B6FTR4"/>
<proteinExistence type="predicted"/>
<evidence type="ECO:0000313" key="1">
    <source>
        <dbReference type="EMBL" id="VDI54566.1"/>
    </source>
</evidence>
<name>A0A8B6FTR4_MYTGA</name>